<comment type="function">
    <text evidence="9">Essential subunit of the Sec protein translocation channel SecYEG. Clamps together the 2 halves of SecY. May contact the channel plug during translocation.</text>
</comment>
<comment type="subcellular location">
    <subcellularLocation>
        <location evidence="9">Cell membrane</location>
        <topology evidence="9">Single-pass membrane protein</topology>
    </subcellularLocation>
    <subcellularLocation>
        <location evidence="1">Membrane</location>
    </subcellularLocation>
</comment>
<dbReference type="PANTHER" id="PTHR33910">
    <property type="entry name" value="PROTEIN TRANSLOCASE SUBUNIT SECE"/>
    <property type="match status" value="1"/>
</dbReference>
<evidence type="ECO:0000256" key="4">
    <source>
        <dbReference type="ARBA" id="ARBA00022692"/>
    </source>
</evidence>
<dbReference type="InterPro" id="IPR038379">
    <property type="entry name" value="SecE_sf"/>
</dbReference>
<dbReference type="InterPro" id="IPR001901">
    <property type="entry name" value="Translocase_SecE/Sec61-g"/>
</dbReference>
<dbReference type="EMBL" id="BAAANL010000001">
    <property type="protein sequence ID" value="GAA1850346.1"/>
    <property type="molecule type" value="Genomic_DNA"/>
</dbReference>
<sequence length="83" mass="9232">MSDTEVVKSTAERPSAGRRNIFARIALFVRQVIGELKKVVTPTRSELLNYTWVVLVFLVVVMLFVTALDFGIGKLAFLVFGGE</sequence>
<keyword evidence="7 9" id="KW-0811">Translocation</keyword>
<dbReference type="NCBIfam" id="TIGR00964">
    <property type="entry name" value="secE_bact"/>
    <property type="match status" value="1"/>
</dbReference>
<dbReference type="RefSeq" id="WP_344098935.1">
    <property type="nucleotide sequence ID" value="NZ_BAAANL010000001.1"/>
</dbReference>
<organism evidence="10 11">
    <name type="scientific">Myceligenerans crystallogenes</name>
    <dbReference type="NCBI Taxonomy" id="316335"/>
    <lineage>
        <taxon>Bacteria</taxon>
        <taxon>Bacillati</taxon>
        <taxon>Actinomycetota</taxon>
        <taxon>Actinomycetes</taxon>
        <taxon>Micrococcales</taxon>
        <taxon>Promicromonosporaceae</taxon>
        <taxon>Myceligenerans</taxon>
    </lineage>
</organism>
<evidence type="ECO:0000313" key="10">
    <source>
        <dbReference type="EMBL" id="GAA1850346.1"/>
    </source>
</evidence>
<dbReference type="Proteomes" id="UP001501094">
    <property type="component" value="Unassembled WGS sequence"/>
</dbReference>
<keyword evidence="11" id="KW-1185">Reference proteome</keyword>
<protein>
    <recommendedName>
        <fullName evidence="9">Protein translocase subunit SecE</fullName>
    </recommendedName>
</protein>
<evidence type="ECO:0000256" key="8">
    <source>
        <dbReference type="ARBA" id="ARBA00023136"/>
    </source>
</evidence>
<evidence type="ECO:0000256" key="3">
    <source>
        <dbReference type="ARBA" id="ARBA00022475"/>
    </source>
</evidence>
<evidence type="ECO:0000256" key="9">
    <source>
        <dbReference type="HAMAP-Rule" id="MF_00422"/>
    </source>
</evidence>
<dbReference type="PANTHER" id="PTHR33910:SF1">
    <property type="entry name" value="PROTEIN TRANSLOCASE SUBUNIT SECE"/>
    <property type="match status" value="1"/>
</dbReference>
<evidence type="ECO:0000256" key="7">
    <source>
        <dbReference type="ARBA" id="ARBA00023010"/>
    </source>
</evidence>
<dbReference type="InterPro" id="IPR005807">
    <property type="entry name" value="SecE_bac"/>
</dbReference>
<proteinExistence type="inferred from homology"/>
<keyword evidence="8 9" id="KW-0472">Membrane</keyword>
<comment type="similarity">
    <text evidence="9">Belongs to the SecE/SEC61-gamma family.</text>
</comment>
<keyword evidence="5 9" id="KW-0653">Protein transport</keyword>
<dbReference type="Pfam" id="PF00584">
    <property type="entry name" value="SecE"/>
    <property type="match status" value="1"/>
</dbReference>
<dbReference type="HAMAP" id="MF_00422">
    <property type="entry name" value="SecE"/>
    <property type="match status" value="1"/>
</dbReference>
<evidence type="ECO:0000256" key="1">
    <source>
        <dbReference type="ARBA" id="ARBA00004370"/>
    </source>
</evidence>
<evidence type="ECO:0000256" key="5">
    <source>
        <dbReference type="ARBA" id="ARBA00022927"/>
    </source>
</evidence>
<accession>A0ABN2N787</accession>
<keyword evidence="6 9" id="KW-1133">Transmembrane helix</keyword>
<comment type="subunit">
    <text evidence="9">Component of the Sec protein translocase complex. Heterotrimer consisting of SecY, SecE and SecG subunits. The heterotrimers can form oligomers, although 1 heterotrimer is thought to be able to translocate proteins. Interacts with the ribosome. Interacts with SecDF, and other proteins may be involved. Interacts with SecA.</text>
</comment>
<evidence type="ECO:0000256" key="2">
    <source>
        <dbReference type="ARBA" id="ARBA00022448"/>
    </source>
</evidence>
<comment type="caution">
    <text evidence="10">The sequence shown here is derived from an EMBL/GenBank/DDBJ whole genome shotgun (WGS) entry which is preliminary data.</text>
</comment>
<reference evidence="10 11" key="1">
    <citation type="journal article" date="2019" name="Int. J. Syst. Evol. Microbiol.">
        <title>The Global Catalogue of Microorganisms (GCM) 10K type strain sequencing project: providing services to taxonomists for standard genome sequencing and annotation.</title>
        <authorList>
            <consortium name="The Broad Institute Genomics Platform"/>
            <consortium name="The Broad Institute Genome Sequencing Center for Infectious Disease"/>
            <person name="Wu L."/>
            <person name="Ma J."/>
        </authorList>
    </citation>
    <scope>NUCLEOTIDE SEQUENCE [LARGE SCALE GENOMIC DNA]</scope>
    <source>
        <strain evidence="10 11">JCM 14326</strain>
    </source>
</reference>
<gene>
    <name evidence="9 10" type="primary">secE</name>
    <name evidence="10" type="ORF">GCM10009751_03370</name>
</gene>
<keyword evidence="4 9" id="KW-0812">Transmembrane</keyword>
<feature type="transmembrane region" description="Helical" evidence="9">
    <location>
        <begin position="47"/>
        <end position="68"/>
    </location>
</feature>
<evidence type="ECO:0000256" key="6">
    <source>
        <dbReference type="ARBA" id="ARBA00022989"/>
    </source>
</evidence>
<evidence type="ECO:0000313" key="11">
    <source>
        <dbReference type="Proteomes" id="UP001501094"/>
    </source>
</evidence>
<name>A0ABN2N787_9MICO</name>
<keyword evidence="2 9" id="KW-0813">Transport</keyword>
<keyword evidence="3 9" id="KW-1003">Cell membrane</keyword>
<dbReference type="Gene3D" id="1.20.5.1030">
    <property type="entry name" value="Preprotein translocase secy subunit"/>
    <property type="match status" value="1"/>
</dbReference>